<evidence type="ECO:0000313" key="1">
    <source>
        <dbReference type="EMBL" id="RKX70418.1"/>
    </source>
</evidence>
<dbReference type="Proteomes" id="UP000268469">
    <property type="component" value="Unassembled WGS sequence"/>
</dbReference>
<sequence length="168" mass="19769">MLTMPFFGLIYQKEIFDSALDELTQLFQSKRRLSPSFPFTATEYYESEMGKGLMRCWLAFLTQFDPEELVELKKRAVAIEVSLSVEGRRRVNIDPGYLDLKRVVLSTHKDAAHRIYLGDGIYAEVTLIYYNKSFRPLPWTYPDYRWEETINFFNSLRQDVSGLGRREV</sequence>
<reference evidence="1 2" key="1">
    <citation type="submission" date="2018-06" db="EMBL/GenBank/DDBJ databases">
        <title>Extensive metabolic versatility and redundancy in microbially diverse, dynamic hydrothermal sediments.</title>
        <authorList>
            <person name="Dombrowski N."/>
            <person name="Teske A."/>
            <person name="Baker B.J."/>
        </authorList>
    </citation>
    <scope>NUCLEOTIDE SEQUENCE [LARGE SCALE GENOMIC DNA]</scope>
    <source>
        <strain evidence="1">B36_G15</strain>
    </source>
</reference>
<protein>
    <submittedName>
        <fullName evidence="1">DUF4416 domain-containing protein</fullName>
    </submittedName>
</protein>
<dbReference type="Pfam" id="PF14385">
    <property type="entry name" value="DUF4416"/>
    <property type="match status" value="1"/>
</dbReference>
<dbReference type="InterPro" id="IPR025529">
    <property type="entry name" value="DUF4416"/>
</dbReference>
<proteinExistence type="predicted"/>
<organism evidence="1 2">
    <name type="scientific">candidate division WOR-3 bacterium</name>
    <dbReference type="NCBI Taxonomy" id="2052148"/>
    <lineage>
        <taxon>Bacteria</taxon>
        <taxon>Bacteria division WOR-3</taxon>
    </lineage>
</organism>
<evidence type="ECO:0000313" key="2">
    <source>
        <dbReference type="Proteomes" id="UP000268469"/>
    </source>
</evidence>
<dbReference type="EMBL" id="QNBE01000040">
    <property type="protein sequence ID" value="RKX70418.1"/>
    <property type="molecule type" value="Genomic_DNA"/>
</dbReference>
<name>A0A660SI12_UNCW3</name>
<dbReference type="AlphaFoldDB" id="A0A660SI12"/>
<accession>A0A660SI12</accession>
<comment type="caution">
    <text evidence="1">The sequence shown here is derived from an EMBL/GenBank/DDBJ whole genome shotgun (WGS) entry which is preliminary data.</text>
</comment>
<gene>
    <name evidence="1" type="ORF">DRP53_05120</name>
</gene>